<dbReference type="Proteomes" id="UP001066276">
    <property type="component" value="Chromosome 1_2"/>
</dbReference>
<dbReference type="AlphaFoldDB" id="A0AAV7W0D4"/>
<gene>
    <name evidence="1" type="ORF">NDU88_001400</name>
</gene>
<accession>A0AAV7W0D4</accession>
<evidence type="ECO:0000313" key="1">
    <source>
        <dbReference type="EMBL" id="KAJ1205982.1"/>
    </source>
</evidence>
<keyword evidence="2" id="KW-1185">Reference proteome</keyword>
<proteinExistence type="predicted"/>
<dbReference type="Gene3D" id="3.30.70.1820">
    <property type="entry name" value="L1 transposable element, RRM domain"/>
    <property type="match status" value="1"/>
</dbReference>
<sequence length="84" mass="9862">MQKRLQSTSKRLEDQVRFLTMEHEKIMVRLKDQDGRARRNNIRVVGVPEGTKGPSVELFLETLIVDSLRPKRLSKFFRGPSRRP</sequence>
<evidence type="ECO:0000313" key="2">
    <source>
        <dbReference type="Proteomes" id="UP001066276"/>
    </source>
</evidence>
<dbReference type="EMBL" id="JANPWB010000002">
    <property type="protein sequence ID" value="KAJ1205982.1"/>
    <property type="molecule type" value="Genomic_DNA"/>
</dbReference>
<protein>
    <submittedName>
        <fullName evidence="1">Uncharacterized protein</fullName>
    </submittedName>
</protein>
<comment type="caution">
    <text evidence="1">The sequence shown here is derived from an EMBL/GenBank/DDBJ whole genome shotgun (WGS) entry which is preliminary data.</text>
</comment>
<name>A0AAV7W0D4_PLEWA</name>
<organism evidence="1 2">
    <name type="scientific">Pleurodeles waltl</name>
    <name type="common">Iberian ribbed newt</name>
    <dbReference type="NCBI Taxonomy" id="8319"/>
    <lineage>
        <taxon>Eukaryota</taxon>
        <taxon>Metazoa</taxon>
        <taxon>Chordata</taxon>
        <taxon>Craniata</taxon>
        <taxon>Vertebrata</taxon>
        <taxon>Euteleostomi</taxon>
        <taxon>Amphibia</taxon>
        <taxon>Batrachia</taxon>
        <taxon>Caudata</taxon>
        <taxon>Salamandroidea</taxon>
        <taxon>Salamandridae</taxon>
        <taxon>Pleurodelinae</taxon>
        <taxon>Pleurodeles</taxon>
    </lineage>
</organism>
<reference evidence="1" key="1">
    <citation type="journal article" date="2022" name="bioRxiv">
        <title>Sequencing and chromosome-scale assembly of the giantPleurodeles waltlgenome.</title>
        <authorList>
            <person name="Brown T."/>
            <person name="Elewa A."/>
            <person name="Iarovenko S."/>
            <person name="Subramanian E."/>
            <person name="Araus A.J."/>
            <person name="Petzold A."/>
            <person name="Susuki M."/>
            <person name="Suzuki K.-i.T."/>
            <person name="Hayashi T."/>
            <person name="Toyoda A."/>
            <person name="Oliveira C."/>
            <person name="Osipova E."/>
            <person name="Leigh N.D."/>
            <person name="Simon A."/>
            <person name="Yun M.H."/>
        </authorList>
    </citation>
    <scope>NUCLEOTIDE SEQUENCE</scope>
    <source>
        <strain evidence="1">20211129_DDA</strain>
        <tissue evidence="1">Liver</tissue>
    </source>
</reference>